<dbReference type="Gene3D" id="3.80.10.10">
    <property type="entry name" value="Ribonuclease Inhibitor"/>
    <property type="match status" value="1"/>
</dbReference>
<reference evidence="6" key="1">
    <citation type="journal article" date="2002" name="Science">
        <title>The draft genome of Ciona intestinalis: insights into chordate and vertebrate origins.</title>
        <authorList>
            <person name="Dehal P."/>
            <person name="Satou Y."/>
            <person name="Campbell R.K."/>
            <person name="Chapman J."/>
            <person name="Degnan B."/>
            <person name="De Tomaso A."/>
            <person name="Davidson B."/>
            <person name="Di Gregorio A."/>
            <person name="Gelpke M."/>
            <person name="Goodstein D.M."/>
            <person name="Harafuji N."/>
            <person name="Hastings K.E."/>
            <person name="Ho I."/>
            <person name="Hotta K."/>
            <person name="Huang W."/>
            <person name="Kawashima T."/>
            <person name="Lemaire P."/>
            <person name="Martinez D."/>
            <person name="Meinertzhagen I.A."/>
            <person name="Necula S."/>
            <person name="Nonaka M."/>
            <person name="Putnam N."/>
            <person name="Rash S."/>
            <person name="Saiga H."/>
            <person name="Satake M."/>
            <person name="Terry A."/>
            <person name="Yamada L."/>
            <person name="Wang H.G."/>
            <person name="Awazu S."/>
            <person name="Azumi K."/>
            <person name="Boore J."/>
            <person name="Branno M."/>
            <person name="Chin-Bow S."/>
            <person name="DeSantis R."/>
            <person name="Doyle S."/>
            <person name="Francino P."/>
            <person name="Keys D.N."/>
            <person name="Haga S."/>
            <person name="Hayashi H."/>
            <person name="Hino K."/>
            <person name="Imai K.S."/>
            <person name="Inaba K."/>
            <person name="Kano S."/>
            <person name="Kobayashi K."/>
            <person name="Kobayashi M."/>
            <person name="Lee B.I."/>
            <person name="Makabe K.W."/>
            <person name="Manohar C."/>
            <person name="Matassi G."/>
            <person name="Medina M."/>
            <person name="Mochizuki Y."/>
            <person name="Mount S."/>
            <person name="Morishita T."/>
            <person name="Miura S."/>
            <person name="Nakayama A."/>
            <person name="Nishizaka S."/>
            <person name="Nomoto H."/>
            <person name="Ohta F."/>
            <person name="Oishi K."/>
            <person name="Rigoutsos I."/>
            <person name="Sano M."/>
            <person name="Sasaki A."/>
            <person name="Sasakura Y."/>
            <person name="Shoguchi E."/>
            <person name="Shin-i T."/>
            <person name="Spagnuolo A."/>
            <person name="Stainier D."/>
            <person name="Suzuki M.M."/>
            <person name="Tassy O."/>
            <person name="Takatori N."/>
            <person name="Tokuoka M."/>
            <person name="Yagi K."/>
            <person name="Yoshizaki F."/>
            <person name="Wada S."/>
            <person name="Zhang C."/>
            <person name="Hyatt P.D."/>
            <person name="Larimer F."/>
            <person name="Detter C."/>
            <person name="Doggett N."/>
            <person name="Glavina T."/>
            <person name="Hawkins T."/>
            <person name="Richardson P."/>
            <person name="Lucas S."/>
            <person name="Kohara Y."/>
            <person name="Levine M."/>
            <person name="Satoh N."/>
            <person name="Rokhsar D.S."/>
        </authorList>
    </citation>
    <scope>NUCLEOTIDE SEQUENCE [LARGE SCALE GENOMIC DNA]</scope>
</reference>
<keyword evidence="1" id="KW-0433">Leucine-rich repeat</keyword>
<proteinExistence type="predicted"/>
<dbReference type="STRING" id="7719.ENSCINP00000002827"/>
<dbReference type="Ensembl" id="ENSCINT00000002827.3">
    <property type="protein sequence ID" value="ENSCINP00000002827.3"/>
    <property type="gene ID" value="ENSCING00000001443.3"/>
</dbReference>
<evidence type="ECO:0000313" key="5">
    <source>
        <dbReference type="Ensembl" id="ENSCINP00000002827.3"/>
    </source>
</evidence>
<feature type="domain" description="Calponin-homology (CH)" evidence="4">
    <location>
        <begin position="445"/>
        <end position="555"/>
    </location>
</feature>
<evidence type="ECO:0000259" key="4">
    <source>
        <dbReference type="PROSITE" id="PS50021"/>
    </source>
</evidence>
<dbReference type="OMA" id="KEDVCHR"/>
<evidence type="ECO:0000313" key="6">
    <source>
        <dbReference type="Proteomes" id="UP000008144"/>
    </source>
</evidence>
<dbReference type="InParanoid" id="F6W7C2"/>
<dbReference type="SMART" id="SM00369">
    <property type="entry name" value="LRR_TYP"/>
    <property type="match status" value="5"/>
</dbReference>
<evidence type="ECO:0000256" key="1">
    <source>
        <dbReference type="ARBA" id="ARBA00022614"/>
    </source>
</evidence>
<organism evidence="5 6">
    <name type="scientific">Ciona intestinalis</name>
    <name type="common">Transparent sea squirt</name>
    <name type="synonym">Ascidia intestinalis</name>
    <dbReference type="NCBI Taxonomy" id="7719"/>
    <lineage>
        <taxon>Eukaryota</taxon>
        <taxon>Metazoa</taxon>
        <taxon>Chordata</taxon>
        <taxon>Tunicata</taxon>
        <taxon>Ascidiacea</taxon>
        <taxon>Phlebobranchia</taxon>
        <taxon>Cionidae</taxon>
        <taxon>Ciona</taxon>
    </lineage>
</organism>
<feature type="compositionally biased region" description="Basic residues" evidence="3">
    <location>
        <begin position="315"/>
        <end position="325"/>
    </location>
</feature>
<dbReference type="InterPro" id="IPR055414">
    <property type="entry name" value="LRR_R13L4/SHOC2-like"/>
</dbReference>
<dbReference type="SUPFAM" id="SSF47576">
    <property type="entry name" value="Calponin-homology domain, CH-domain"/>
    <property type="match status" value="1"/>
</dbReference>
<dbReference type="InterPro" id="IPR032675">
    <property type="entry name" value="LRR_dom_sf"/>
</dbReference>
<dbReference type="PANTHER" id="PTHR48051:SF21">
    <property type="entry name" value="CALPONIN-HOMOLOGY (CH) DOMAIN-CONTAINING PROTEIN"/>
    <property type="match status" value="1"/>
</dbReference>
<reference evidence="5" key="2">
    <citation type="submission" date="2025-08" db="UniProtKB">
        <authorList>
            <consortium name="Ensembl"/>
        </authorList>
    </citation>
    <scope>IDENTIFICATION</scope>
</reference>
<evidence type="ECO:0000256" key="3">
    <source>
        <dbReference type="SAM" id="MobiDB-lite"/>
    </source>
</evidence>
<dbReference type="SMART" id="SM00033">
    <property type="entry name" value="CH"/>
    <property type="match status" value="1"/>
</dbReference>
<dbReference type="PROSITE" id="PS50021">
    <property type="entry name" value="CH"/>
    <property type="match status" value="1"/>
</dbReference>
<reference evidence="5" key="3">
    <citation type="submission" date="2025-09" db="UniProtKB">
        <authorList>
            <consortium name="Ensembl"/>
        </authorList>
    </citation>
    <scope>IDENTIFICATION</scope>
</reference>
<dbReference type="GeneTree" id="ENSGT00940000159528"/>
<sequence>ARSNEKILEDAQFSGTLIATNRRLKDLDLSGEGHFLLDTCMLDFTGNYLTEVPLDICEWHSLRSVVMSRNLIKTIPEFLLRMRLIRVLDLSNNFLSHLPASISEMKSLVMLKLSNNNVVSIPDEVGKLKRLQELDVSGNQIDRIPPQVGDMESLLHLDVSRNNISILPDELSKLSLVHLDASSNKISSIPLCFDDITSLQQLIVHDNPLVSPPLKVLKKGRVHLFKSLQLEVAKSQRMQENAFSSKKPDDLVSQVTAALGVSEALNAISNVLPEEEEIFVDSPVENMSPVKAQTNGVMRESPTKRPKSASSPKRQSPKKKSPKKSQSKEVKTPRKQSVADIIKDTVKQEKENMSLARDNAHVHENVTNVNHNRRNSREAKISTTSSFPGYTPLVKDQKSKRLSSHEQPHFLEVIKPRTAHRKKHTDTDQMSFTMRRRTEKIYEEMEMLEGLRESIASRLKMPLPPDLMPALADGVILCHLANHLKARSIPTIHVPSPAVPKLSMAKCRRNVDNFLDACTKLGVNPKRLCDSTDILHERNIPHVTECVKELLKLDKHKSQDHSTPAP</sequence>
<dbReference type="PANTHER" id="PTHR48051">
    <property type="match status" value="1"/>
</dbReference>
<dbReference type="FunCoup" id="F6W7C2">
    <property type="interactions" value="8"/>
</dbReference>
<dbReference type="InterPro" id="IPR036872">
    <property type="entry name" value="CH_dom_sf"/>
</dbReference>
<dbReference type="Gene3D" id="1.10.418.10">
    <property type="entry name" value="Calponin-like domain"/>
    <property type="match status" value="1"/>
</dbReference>
<dbReference type="Pfam" id="PF00307">
    <property type="entry name" value="CH"/>
    <property type="match status" value="1"/>
</dbReference>
<protein>
    <recommendedName>
        <fullName evidence="4">Calponin-homology (CH) domain-containing protein</fullName>
    </recommendedName>
</protein>
<dbReference type="InterPro" id="IPR001715">
    <property type="entry name" value="CH_dom"/>
</dbReference>
<dbReference type="HOGENOM" id="CLU_008231_2_0_1"/>
<keyword evidence="2" id="KW-0677">Repeat</keyword>
<evidence type="ECO:0000256" key="2">
    <source>
        <dbReference type="ARBA" id="ARBA00022737"/>
    </source>
</evidence>
<feature type="region of interest" description="Disordered" evidence="3">
    <location>
        <begin position="280"/>
        <end position="341"/>
    </location>
</feature>
<accession>F6W7C2</accession>
<keyword evidence="6" id="KW-1185">Reference proteome</keyword>
<dbReference type="InterPro" id="IPR003591">
    <property type="entry name" value="Leu-rich_rpt_typical-subtyp"/>
</dbReference>
<dbReference type="InterPro" id="IPR050216">
    <property type="entry name" value="LRR_domain-containing"/>
</dbReference>
<dbReference type="Pfam" id="PF23598">
    <property type="entry name" value="LRR_14"/>
    <property type="match status" value="1"/>
</dbReference>
<name>F6W7C2_CIOIN</name>
<dbReference type="Proteomes" id="UP000008144">
    <property type="component" value="Unassembled WGS sequence"/>
</dbReference>
<dbReference type="CDD" id="cd21205">
    <property type="entry name" value="CH_LRCH"/>
    <property type="match status" value="1"/>
</dbReference>
<dbReference type="SUPFAM" id="SSF52058">
    <property type="entry name" value="L domain-like"/>
    <property type="match status" value="1"/>
</dbReference>
<dbReference type="AlphaFoldDB" id="F6W7C2"/>